<accession>A0A4U0SVX1</accession>
<dbReference type="InterPro" id="IPR020846">
    <property type="entry name" value="MFS_dom"/>
</dbReference>
<dbReference type="GO" id="GO:0005886">
    <property type="term" value="C:plasma membrane"/>
    <property type="evidence" value="ECO:0007669"/>
    <property type="project" value="UniProtKB-SubCell"/>
</dbReference>
<feature type="transmembrane region" description="Helical" evidence="6">
    <location>
        <begin position="152"/>
        <end position="173"/>
    </location>
</feature>
<dbReference type="EMBL" id="SUMC01000050">
    <property type="protein sequence ID" value="TKA04645.1"/>
    <property type="molecule type" value="Genomic_DNA"/>
</dbReference>
<dbReference type="GO" id="GO:0022857">
    <property type="term" value="F:transmembrane transporter activity"/>
    <property type="evidence" value="ECO:0007669"/>
    <property type="project" value="InterPro"/>
</dbReference>
<feature type="transmembrane region" description="Helical" evidence="6">
    <location>
        <begin position="366"/>
        <end position="388"/>
    </location>
</feature>
<evidence type="ECO:0000259" key="7">
    <source>
        <dbReference type="PROSITE" id="PS50850"/>
    </source>
</evidence>
<dbReference type="SUPFAM" id="SSF103473">
    <property type="entry name" value="MFS general substrate transporter"/>
    <property type="match status" value="1"/>
</dbReference>
<feature type="domain" description="Major facilitator superfamily (MFS) profile" evidence="7">
    <location>
        <begin position="25"/>
        <end position="430"/>
    </location>
</feature>
<dbReference type="PROSITE" id="PS50850">
    <property type="entry name" value="MFS"/>
    <property type="match status" value="1"/>
</dbReference>
<evidence type="ECO:0000256" key="3">
    <source>
        <dbReference type="ARBA" id="ARBA00022692"/>
    </source>
</evidence>
<evidence type="ECO:0000313" key="9">
    <source>
        <dbReference type="Proteomes" id="UP000305778"/>
    </source>
</evidence>
<feature type="transmembrane region" description="Helical" evidence="6">
    <location>
        <begin position="249"/>
        <end position="272"/>
    </location>
</feature>
<feature type="transmembrane region" description="Helical" evidence="6">
    <location>
        <begin position="116"/>
        <end position="140"/>
    </location>
</feature>
<feature type="transmembrane region" description="Helical" evidence="6">
    <location>
        <begin position="185"/>
        <end position="203"/>
    </location>
</feature>
<feature type="transmembrane region" description="Helical" evidence="6">
    <location>
        <begin position="284"/>
        <end position="304"/>
    </location>
</feature>
<dbReference type="AlphaFoldDB" id="A0A4U0SVX1"/>
<evidence type="ECO:0000313" key="8">
    <source>
        <dbReference type="EMBL" id="TKA04645.1"/>
    </source>
</evidence>
<feature type="transmembrane region" description="Helical" evidence="6">
    <location>
        <begin position="91"/>
        <end position="110"/>
    </location>
</feature>
<comment type="caution">
    <text evidence="8">The sequence shown here is derived from an EMBL/GenBank/DDBJ whole genome shotgun (WGS) entry which is preliminary data.</text>
</comment>
<dbReference type="PANTHER" id="PTHR43791:SF36">
    <property type="entry name" value="TRANSPORTER, PUTATIVE (AFU_ORTHOLOGUE AFUA_6G08340)-RELATED"/>
    <property type="match status" value="1"/>
</dbReference>
<dbReference type="InterPro" id="IPR011701">
    <property type="entry name" value="MFS"/>
</dbReference>
<dbReference type="Proteomes" id="UP000305778">
    <property type="component" value="Unassembled WGS sequence"/>
</dbReference>
<proteinExistence type="predicted"/>
<dbReference type="RefSeq" id="WP_136728267.1">
    <property type="nucleotide sequence ID" value="NZ_SUMC01000050.1"/>
</dbReference>
<dbReference type="CDD" id="cd17319">
    <property type="entry name" value="MFS_ExuT_GudP_like"/>
    <property type="match status" value="1"/>
</dbReference>
<organism evidence="8 9">
    <name type="scientific">Actinacidiphila oryziradicis</name>
    <dbReference type="NCBI Taxonomy" id="2571141"/>
    <lineage>
        <taxon>Bacteria</taxon>
        <taxon>Bacillati</taxon>
        <taxon>Actinomycetota</taxon>
        <taxon>Actinomycetes</taxon>
        <taxon>Kitasatosporales</taxon>
        <taxon>Streptomycetaceae</taxon>
        <taxon>Actinacidiphila</taxon>
    </lineage>
</organism>
<gene>
    <name evidence="8" type="ORF">FCI23_35355</name>
</gene>
<comment type="subcellular location">
    <subcellularLocation>
        <location evidence="1">Cell membrane</location>
        <topology evidence="1">Multi-pass membrane protein</topology>
    </subcellularLocation>
</comment>
<dbReference type="PANTHER" id="PTHR43791">
    <property type="entry name" value="PERMEASE-RELATED"/>
    <property type="match status" value="1"/>
</dbReference>
<evidence type="ECO:0000256" key="4">
    <source>
        <dbReference type="ARBA" id="ARBA00022989"/>
    </source>
</evidence>
<feature type="transmembrane region" description="Helical" evidence="6">
    <location>
        <begin position="408"/>
        <end position="426"/>
    </location>
</feature>
<dbReference type="Pfam" id="PF07690">
    <property type="entry name" value="MFS_1"/>
    <property type="match status" value="1"/>
</dbReference>
<evidence type="ECO:0000256" key="2">
    <source>
        <dbReference type="ARBA" id="ARBA00022448"/>
    </source>
</evidence>
<evidence type="ECO:0000256" key="1">
    <source>
        <dbReference type="ARBA" id="ARBA00004651"/>
    </source>
</evidence>
<feature type="transmembrane region" description="Helical" evidence="6">
    <location>
        <begin position="21"/>
        <end position="38"/>
    </location>
</feature>
<keyword evidence="9" id="KW-1185">Reference proteome</keyword>
<dbReference type="FunFam" id="1.20.1250.20:FF:000018">
    <property type="entry name" value="MFS transporter permease"/>
    <property type="match status" value="1"/>
</dbReference>
<reference evidence="8 9" key="1">
    <citation type="submission" date="2019-04" db="EMBL/GenBank/DDBJ databases">
        <title>Streptomyces oryziradicis sp. nov., a novel actinomycete isolated from rhizosphere soil of rice (Oryza sativa L.).</title>
        <authorList>
            <person name="Li C."/>
        </authorList>
    </citation>
    <scope>NUCLEOTIDE SEQUENCE [LARGE SCALE GENOMIC DNA]</scope>
    <source>
        <strain evidence="8 9">NEAU-C40</strain>
    </source>
</reference>
<keyword evidence="4 6" id="KW-1133">Transmembrane helix</keyword>
<protein>
    <submittedName>
        <fullName evidence="8">MFS transporter</fullName>
    </submittedName>
</protein>
<feature type="transmembrane region" description="Helical" evidence="6">
    <location>
        <begin position="58"/>
        <end position="79"/>
    </location>
</feature>
<keyword evidence="2" id="KW-0813">Transport</keyword>
<dbReference type="Gene3D" id="1.20.1250.20">
    <property type="entry name" value="MFS general substrate transporter like domains"/>
    <property type="match status" value="2"/>
</dbReference>
<keyword evidence="5 6" id="KW-0472">Membrane</keyword>
<dbReference type="OrthoDB" id="9773957at2"/>
<feature type="transmembrane region" description="Helical" evidence="6">
    <location>
        <begin position="316"/>
        <end position="333"/>
    </location>
</feature>
<keyword evidence="3 6" id="KW-0812">Transmembrane</keyword>
<feature type="transmembrane region" description="Helical" evidence="6">
    <location>
        <begin position="339"/>
        <end position="359"/>
    </location>
</feature>
<evidence type="ECO:0000256" key="6">
    <source>
        <dbReference type="SAM" id="Phobius"/>
    </source>
</evidence>
<sequence>MTNPAGAAAPPDIEVRIYRKMLLRIIPIMMLGMFISYIDRANIGVLADPMSNDLGLTSAAFGLAAGLFYIGYCFFEIPSNMAMAKFGARRWIARIMLSWGVVTMLMGVVQNEATLYVVRVMLGIAEAGFSPGALLFLAMWCPPRMLTKTYSMMNLAVPVALAIGSVVTSALLSMHGLLGIAGWRWAFLIEGVPAILLGIYMWFRLPNSPREVSWLDESEKAYLARSGVQGENATAHEFRQLSAVLRRPAAWMFVLLYFCMSIGYWSITYFLPTIVREQFDLSDAGAGFVSAIPWVFSAVVMLLVARNVTRTGERTWHLTILQLAGAVGLVVAASSGSAVIALAGISFAGAGFFGSLSTFQSMPAQVFAGSLAAVALAMVNGLASLSGLAGPYVVGVLKDATGSTDRGLLIMSGFFVIAAVLTYFMSRWTDRVTGGLASAARPPAPKAPVMTGQ</sequence>
<evidence type="ECO:0000256" key="5">
    <source>
        <dbReference type="ARBA" id="ARBA00023136"/>
    </source>
</evidence>
<dbReference type="InterPro" id="IPR036259">
    <property type="entry name" value="MFS_trans_sf"/>
</dbReference>
<name>A0A4U0SVX1_9ACTN</name>